<feature type="region of interest" description="Disordered" evidence="1">
    <location>
        <begin position="243"/>
        <end position="266"/>
    </location>
</feature>
<feature type="compositionally biased region" description="Low complexity" evidence="1">
    <location>
        <begin position="83"/>
        <end position="92"/>
    </location>
</feature>
<feature type="compositionally biased region" description="Acidic residues" evidence="1">
    <location>
        <begin position="464"/>
        <end position="495"/>
    </location>
</feature>
<feature type="region of interest" description="Disordered" evidence="1">
    <location>
        <begin position="43"/>
        <end position="100"/>
    </location>
</feature>
<organism evidence="3 4">
    <name type="scientific">Chaetoceros tenuissimus</name>
    <dbReference type="NCBI Taxonomy" id="426638"/>
    <lineage>
        <taxon>Eukaryota</taxon>
        <taxon>Sar</taxon>
        <taxon>Stramenopiles</taxon>
        <taxon>Ochrophyta</taxon>
        <taxon>Bacillariophyta</taxon>
        <taxon>Coscinodiscophyceae</taxon>
        <taxon>Chaetocerotophycidae</taxon>
        <taxon>Chaetocerotales</taxon>
        <taxon>Chaetocerotaceae</taxon>
        <taxon>Chaetoceros</taxon>
    </lineage>
</organism>
<evidence type="ECO:0000313" key="3">
    <source>
        <dbReference type="EMBL" id="GFH45291.1"/>
    </source>
</evidence>
<evidence type="ECO:0000256" key="1">
    <source>
        <dbReference type="SAM" id="MobiDB-lite"/>
    </source>
</evidence>
<proteinExistence type="predicted"/>
<keyword evidence="4" id="KW-1185">Reference proteome</keyword>
<dbReference type="EMBL" id="BLLK01000020">
    <property type="protein sequence ID" value="GFH45291.1"/>
    <property type="molecule type" value="Genomic_DNA"/>
</dbReference>
<evidence type="ECO:0008006" key="5">
    <source>
        <dbReference type="Google" id="ProtNLM"/>
    </source>
</evidence>
<dbReference type="Proteomes" id="UP001054902">
    <property type="component" value="Unassembled WGS sequence"/>
</dbReference>
<comment type="caution">
    <text evidence="3">The sequence shown here is derived from an EMBL/GenBank/DDBJ whole genome shotgun (WGS) entry which is preliminary data.</text>
</comment>
<feature type="region of interest" description="Disordered" evidence="1">
    <location>
        <begin position="464"/>
        <end position="497"/>
    </location>
</feature>
<accession>A0AAD3CI57</accession>
<sequence length="802" mass="89419">MKLSKAVGILALHSSLFTTSTCFTATSTSAVCKASSIGTETNRSGLFAKVPPPGGLSFEEEDNTKSEEANTLPPSNESREEQSSSSSKQSGSTAPLSPFDNRGKLNEIDFCMSPSDVSLSRLYQSTPNANFIYNPKSTIEKSKATNDGPKVMSLTRALNNASNRAVRRILLSRSWPSPEALNMSLRQVLAANKKEEASVTELTGTKEKAEEIKVEKEDVDGEESSAKCPVPRPILNIIMKEQSEPESDDSLEDGQSPEVTSSIPLTLGRKGNTEKQWVANQLETFKDTYGNVQGYEFAEAYMECILSLATSGEESPRVEDVMKDKVYEDAYRRVLSVLKRAGVTFEGIVQEGENKNESRMNIAKKLRDDDICLSMLDKISIKKGKNIEVGVVPKEPEQIIEHKDDFDAKVEENKIEEESPEPVLEERVTDVEQKLVEKKESKKKRLAKKLFGFLYIKTEQEEEEIVTEPEVEEIPEMEAESKEEEVDNKEEEEEKVEIKPEDLGGVLLSKEEPTVTRQLNVLSNVVKRTLLFGGDQEILVLSKTLEADKPAFIKQWYPETLDTMSMDDLENESRPGVQYFNCLVKLLQDCYSDGVITTLDPSLPLSPSFANSYERLTALLAELGSGYIKPASSTDKIVSKKPQSAKEEFIRFSQWEVALRQVQPDVSDYPSDLVGSWQVKDEISGKTIGTTTVVFKPDGVVEVAPPLRGLKWRLDPGPTHLDTCTFQVLSEDGAILQYRGFMDRGARLESRFSKRSIKIRGAVSFQMRGSESEFGDRDILPIDTQPGTTRFVMSKVFDLNNN</sequence>
<dbReference type="AlphaFoldDB" id="A0AAD3CI57"/>
<protein>
    <recommendedName>
        <fullName evidence="5">Plastid lipid-associated protein/fibrillin conserved domain-containing protein</fullName>
    </recommendedName>
</protein>
<evidence type="ECO:0000256" key="2">
    <source>
        <dbReference type="SAM" id="SignalP"/>
    </source>
</evidence>
<feature type="signal peptide" evidence="2">
    <location>
        <begin position="1"/>
        <end position="22"/>
    </location>
</feature>
<gene>
    <name evidence="3" type="ORF">CTEN210_01765</name>
</gene>
<evidence type="ECO:0000313" key="4">
    <source>
        <dbReference type="Proteomes" id="UP001054902"/>
    </source>
</evidence>
<keyword evidence="2" id="KW-0732">Signal</keyword>
<reference evidence="3 4" key="1">
    <citation type="journal article" date="2021" name="Sci. Rep.">
        <title>The genome of the diatom Chaetoceros tenuissimus carries an ancient integrated fragment of an extant virus.</title>
        <authorList>
            <person name="Hongo Y."/>
            <person name="Kimura K."/>
            <person name="Takaki Y."/>
            <person name="Yoshida Y."/>
            <person name="Baba S."/>
            <person name="Kobayashi G."/>
            <person name="Nagasaki K."/>
            <person name="Hano T."/>
            <person name="Tomaru Y."/>
        </authorList>
    </citation>
    <scope>NUCLEOTIDE SEQUENCE [LARGE SCALE GENOMIC DNA]</scope>
    <source>
        <strain evidence="3 4">NIES-3715</strain>
    </source>
</reference>
<name>A0AAD3CI57_9STRA</name>
<feature type="chain" id="PRO_5042010848" description="Plastid lipid-associated protein/fibrillin conserved domain-containing protein" evidence="2">
    <location>
        <begin position="23"/>
        <end position="802"/>
    </location>
</feature>